<evidence type="ECO:0000259" key="1">
    <source>
        <dbReference type="Pfam" id="PF09350"/>
    </source>
</evidence>
<name>A5D1M9_PELTS</name>
<reference evidence="3" key="1">
    <citation type="journal article" date="2008" name="Genome Res.">
        <title>The genome of Pelotomaculum thermopropionicum reveals niche-associated evolution in anaerobic microbiota.</title>
        <authorList>
            <person name="Kosaka T."/>
            <person name="Kato S."/>
            <person name="Shimoyama T."/>
            <person name="Ishii S."/>
            <person name="Abe T."/>
            <person name="Watanabe K."/>
        </authorList>
    </citation>
    <scope>NUCLEOTIDE SEQUENCE [LARGE SCALE GENOMIC DNA]</scope>
    <source>
        <strain evidence="3">DSM 13744 / JCM 10971 / SI</strain>
    </source>
</reference>
<evidence type="ECO:0000313" key="2">
    <source>
        <dbReference type="EMBL" id="BAF59866.1"/>
    </source>
</evidence>
<dbReference type="STRING" id="370438.PTH_1685"/>
<dbReference type="EMBL" id="AP009389">
    <property type="protein sequence ID" value="BAF59866.1"/>
    <property type="molecule type" value="Genomic_DNA"/>
</dbReference>
<dbReference type="InterPro" id="IPR052573">
    <property type="entry name" value="DnaJ_C_subfamily_28"/>
</dbReference>
<dbReference type="eggNOG" id="ENOG5032TNY">
    <property type="taxonomic scope" value="Bacteria"/>
</dbReference>
<keyword evidence="3" id="KW-1185">Reference proteome</keyword>
<proteinExistence type="predicted"/>
<dbReference type="PANTHER" id="PTHR39158">
    <property type="entry name" value="OS08G0560600 PROTEIN"/>
    <property type="match status" value="1"/>
</dbReference>
<protein>
    <recommendedName>
        <fullName evidence="1">DnaJ homologue subfamily C member 28 conserved domain-containing protein</fullName>
    </recommendedName>
</protein>
<feature type="domain" description="DnaJ homologue subfamily C member 28 conserved" evidence="1">
    <location>
        <begin position="17"/>
        <end position="83"/>
    </location>
</feature>
<gene>
    <name evidence="2" type="ordered locus">PTH_1685</name>
</gene>
<dbReference type="KEGG" id="pth:PTH_1685"/>
<accession>A5D1M9</accession>
<dbReference type="InterPro" id="IPR018961">
    <property type="entry name" value="DnaJ_homolog_subfam-C_membr-28"/>
</dbReference>
<dbReference type="PANTHER" id="PTHR39158:SF1">
    <property type="entry name" value="DNAJ HOMOLOG SUBFAMILY C MEMBER 28"/>
    <property type="match status" value="1"/>
</dbReference>
<dbReference type="AlphaFoldDB" id="A5D1M9"/>
<sequence length="133" mass="15649">MLFTEPVPIRMDIAEVIAEGKIREAMEKGEFENLPGKGKPLQIDDLSHVPEELRAGYIILKNAGVLPEELQLKKEIISLQKLIDYCNDEEERCTLRKKMNQKILRFDMLMEKRRLSPSLIHYKNKIYKKFGRY</sequence>
<evidence type="ECO:0000313" key="3">
    <source>
        <dbReference type="Proteomes" id="UP000006556"/>
    </source>
</evidence>
<organism evidence="2 3">
    <name type="scientific">Pelotomaculum thermopropionicum (strain DSM 13744 / JCM 10971 / SI)</name>
    <dbReference type="NCBI Taxonomy" id="370438"/>
    <lineage>
        <taxon>Bacteria</taxon>
        <taxon>Bacillati</taxon>
        <taxon>Bacillota</taxon>
        <taxon>Clostridia</taxon>
        <taxon>Eubacteriales</taxon>
        <taxon>Desulfotomaculaceae</taxon>
        <taxon>Pelotomaculum</taxon>
    </lineage>
</organism>
<dbReference type="Pfam" id="PF09350">
    <property type="entry name" value="DJC28_CD"/>
    <property type="match status" value="1"/>
</dbReference>
<dbReference type="Proteomes" id="UP000006556">
    <property type="component" value="Chromosome"/>
</dbReference>
<dbReference type="HOGENOM" id="CLU_129296_0_1_9"/>